<proteinExistence type="inferred from homology"/>
<dbReference type="OrthoDB" id="448446at2759"/>
<protein>
    <recommendedName>
        <fullName evidence="9">rRNA biogenesis protein RRP36</fullName>
    </recommendedName>
</protein>
<dbReference type="AlphaFoldDB" id="A0A2T0FIR6"/>
<comment type="caution">
    <text evidence="11">The sequence shown here is derived from an EMBL/GenBank/DDBJ whole genome shotgun (WGS) entry which is preliminary data.</text>
</comment>
<dbReference type="GeneID" id="36516261"/>
<comment type="subcellular location">
    <subcellularLocation>
        <location evidence="1 9">Nucleus</location>
        <location evidence="1 9">Nucleolus</location>
    </subcellularLocation>
</comment>
<keyword evidence="12" id="KW-1185">Reference proteome</keyword>
<sequence length="159" mass="18763">MKRPSEQSSKKPVSRLRAIPGLEPKNTSLYQDPRFDTALGKADLQQTRKNYAFLDEYRQAELKQMKEELAKSKDLKEQEILEKAIRSQASRLETFKRRDQEAEILRKIKNQPISRAKKREIVLKERFAAMSKKDASRVIEKRRRKVAQKQKKALPDRRV</sequence>
<comment type="similarity">
    <text evidence="2 9">Belongs to the RRP36 family.</text>
</comment>
<evidence type="ECO:0000313" key="12">
    <source>
        <dbReference type="Proteomes" id="UP000238350"/>
    </source>
</evidence>
<feature type="region of interest" description="Disordered" evidence="10">
    <location>
        <begin position="134"/>
        <end position="159"/>
    </location>
</feature>
<organism evidence="11 12">
    <name type="scientific">Wickerhamiella sorbophila</name>
    <dbReference type="NCBI Taxonomy" id="45607"/>
    <lineage>
        <taxon>Eukaryota</taxon>
        <taxon>Fungi</taxon>
        <taxon>Dikarya</taxon>
        <taxon>Ascomycota</taxon>
        <taxon>Saccharomycotina</taxon>
        <taxon>Dipodascomycetes</taxon>
        <taxon>Dipodascales</taxon>
        <taxon>Trichomonascaceae</taxon>
        <taxon>Wickerhamiella</taxon>
    </lineage>
</organism>
<evidence type="ECO:0000256" key="7">
    <source>
        <dbReference type="ARBA" id="ARBA00023274"/>
    </source>
</evidence>
<evidence type="ECO:0000256" key="10">
    <source>
        <dbReference type="SAM" id="MobiDB-lite"/>
    </source>
</evidence>
<dbReference type="RefSeq" id="XP_024664838.1">
    <property type="nucleotide sequence ID" value="XM_024809070.1"/>
</dbReference>
<dbReference type="GO" id="GO:0030686">
    <property type="term" value="C:90S preribosome"/>
    <property type="evidence" value="ECO:0007669"/>
    <property type="project" value="TreeGrafter"/>
</dbReference>
<gene>
    <name evidence="11" type="ORF">B9G98_02513</name>
</gene>
<keyword evidence="6 9" id="KW-0539">Nucleus</keyword>
<reference evidence="11 12" key="1">
    <citation type="submission" date="2017-04" db="EMBL/GenBank/DDBJ databases">
        <title>Genome sequencing of [Candida] sorbophila.</title>
        <authorList>
            <person name="Ahn J.O."/>
        </authorList>
    </citation>
    <scope>NUCLEOTIDE SEQUENCE [LARGE SCALE GENOMIC DNA]</scope>
    <source>
        <strain evidence="11 12">DS02</strain>
    </source>
</reference>
<evidence type="ECO:0000256" key="4">
    <source>
        <dbReference type="ARBA" id="ARBA00022552"/>
    </source>
</evidence>
<dbReference type="InterPro" id="IPR009292">
    <property type="entry name" value="RRP36"/>
</dbReference>
<dbReference type="Pfam" id="PF06102">
    <property type="entry name" value="RRP36"/>
    <property type="match status" value="1"/>
</dbReference>
<accession>A0A2T0FIR6</accession>
<keyword evidence="7 9" id="KW-0687">Ribonucleoprotein</keyword>
<dbReference type="PANTHER" id="PTHR21738:SF0">
    <property type="entry name" value="RIBOSOMAL RNA PROCESSING PROTEIN 36 HOMOLOG"/>
    <property type="match status" value="1"/>
</dbReference>
<name>A0A2T0FIR6_9ASCO</name>
<feature type="region of interest" description="Disordered" evidence="10">
    <location>
        <begin position="1"/>
        <end position="31"/>
    </location>
</feature>
<evidence type="ECO:0000256" key="9">
    <source>
        <dbReference type="RuleBase" id="RU368027"/>
    </source>
</evidence>
<comment type="subunit">
    <text evidence="9">Associates with 90S and pre-40S pre-ribosomal particles.</text>
</comment>
<dbReference type="GO" id="GO:0005730">
    <property type="term" value="C:nucleolus"/>
    <property type="evidence" value="ECO:0007669"/>
    <property type="project" value="UniProtKB-SubCell"/>
</dbReference>
<evidence type="ECO:0000256" key="6">
    <source>
        <dbReference type="ARBA" id="ARBA00023242"/>
    </source>
</evidence>
<dbReference type="Proteomes" id="UP000238350">
    <property type="component" value="Unassembled WGS sequence"/>
</dbReference>
<comment type="function">
    <text evidence="8 9">Component of the 90S pre-ribosome involved in the maturation of rRNAs. Required for early cleavages of the pre-RNAs in the 40S ribosomal subunit maturation pathway.</text>
</comment>
<dbReference type="STRING" id="45607.A0A2T0FIR6"/>
<dbReference type="GO" id="GO:0000462">
    <property type="term" value="P:maturation of SSU-rRNA from tricistronic rRNA transcript (SSU-rRNA, 5.8S rRNA, LSU-rRNA)"/>
    <property type="evidence" value="ECO:0007669"/>
    <property type="project" value="TreeGrafter"/>
</dbReference>
<evidence type="ECO:0000313" key="11">
    <source>
        <dbReference type="EMBL" id="PRT54893.1"/>
    </source>
</evidence>
<evidence type="ECO:0000256" key="3">
    <source>
        <dbReference type="ARBA" id="ARBA00022517"/>
    </source>
</evidence>
<keyword evidence="4 9" id="KW-0698">rRNA processing</keyword>
<evidence type="ECO:0000256" key="8">
    <source>
        <dbReference type="ARBA" id="ARBA00025053"/>
    </source>
</evidence>
<evidence type="ECO:0000256" key="5">
    <source>
        <dbReference type="ARBA" id="ARBA00023054"/>
    </source>
</evidence>
<evidence type="ECO:0000256" key="1">
    <source>
        <dbReference type="ARBA" id="ARBA00004604"/>
    </source>
</evidence>
<keyword evidence="5" id="KW-0175">Coiled coil</keyword>
<keyword evidence="3 9" id="KW-0690">Ribosome biogenesis</keyword>
<evidence type="ECO:0000256" key="2">
    <source>
        <dbReference type="ARBA" id="ARBA00009418"/>
    </source>
</evidence>
<dbReference type="EMBL" id="NDIQ01000021">
    <property type="protein sequence ID" value="PRT54893.1"/>
    <property type="molecule type" value="Genomic_DNA"/>
</dbReference>
<feature type="compositionally biased region" description="Basic residues" evidence="10">
    <location>
        <begin position="140"/>
        <end position="152"/>
    </location>
</feature>
<dbReference type="PANTHER" id="PTHR21738">
    <property type="entry name" value="RIBOSOMAL RNA PROCESSING PROTEIN 36 HOMOLOG"/>
    <property type="match status" value="1"/>
</dbReference>